<dbReference type="EMBL" id="OFSQ01000003">
    <property type="protein sequence ID" value="SOY43838.1"/>
    <property type="molecule type" value="Genomic_DNA"/>
</dbReference>
<protein>
    <submittedName>
        <fullName evidence="2">Uncharacterized protein</fullName>
    </submittedName>
</protein>
<name>A0A375BG07_9BURK</name>
<accession>A0A375BG07</accession>
<dbReference type="AlphaFoldDB" id="A0A375BG07"/>
<proteinExistence type="predicted"/>
<feature type="compositionally biased region" description="Pro residues" evidence="1">
    <location>
        <begin position="1"/>
        <end position="11"/>
    </location>
</feature>
<feature type="region of interest" description="Disordered" evidence="1">
    <location>
        <begin position="1"/>
        <end position="25"/>
    </location>
</feature>
<evidence type="ECO:0000256" key="1">
    <source>
        <dbReference type="SAM" id="MobiDB-lite"/>
    </source>
</evidence>
<sequence>MPPPALTPCPSPAGGRGEQTGRRPA</sequence>
<gene>
    <name evidence="2" type="ORF">CBM2587_A110053</name>
</gene>
<organism evidence="2">
    <name type="scientific">Cupriavidus taiwanensis</name>
    <dbReference type="NCBI Taxonomy" id="164546"/>
    <lineage>
        <taxon>Bacteria</taxon>
        <taxon>Pseudomonadati</taxon>
        <taxon>Pseudomonadota</taxon>
        <taxon>Betaproteobacteria</taxon>
        <taxon>Burkholderiales</taxon>
        <taxon>Burkholderiaceae</taxon>
        <taxon>Cupriavidus</taxon>
    </lineage>
</organism>
<reference evidence="2" key="1">
    <citation type="submission" date="2018-01" db="EMBL/GenBank/DDBJ databases">
        <authorList>
            <person name="Clerissi C."/>
        </authorList>
    </citation>
    <scope>NUCLEOTIDE SEQUENCE</scope>
    <source>
        <strain evidence="2">Cupriavidus sp. LMG 19464</strain>
    </source>
</reference>
<comment type="caution">
    <text evidence="2">The sequence shown here is derived from an EMBL/GenBank/DDBJ whole genome shotgun (WGS) entry which is preliminary data.</text>
</comment>
<evidence type="ECO:0000313" key="2">
    <source>
        <dbReference type="EMBL" id="SOY43838.1"/>
    </source>
</evidence>
<dbReference type="Proteomes" id="UP000256780">
    <property type="component" value="Chromosome CBM2587_a"/>
</dbReference>